<dbReference type="EMBL" id="PRBV01000001">
    <property type="protein sequence ID" value="RTJ80995.1"/>
    <property type="molecule type" value="Genomic_DNA"/>
</dbReference>
<gene>
    <name evidence="3" type="ORF">C3H57_01375</name>
    <name evidence="2" type="ORF">JYC20_001767</name>
</gene>
<evidence type="ECO:0000256" key="1">
    <source>
        <dbReference type="SAM" id="Phobius"/>
    </source>
</evidence>
<keyword evidence="1" id="KW-0812">Transmembrane</keyword>
<proteinExistence type="predicted"/>
<dbReference type="AlphaFoldDB" id="A0A430YVY7"/>
<sequence length="77" mass="9307">MKTIKLLLKIFFVLSVFFIVLIGWAYFELKDNFTAFEQIQKNVMAMNNTEMVEKYNTTDKEKVIRYLILDYLEKNKK</sequence>
<dbReference type="Proteomes" id="UP000735326">
    <property type="component" value="Unassembled WGS sequence"/>
</dbReference>
<reference evidence="3 4" key="1">
    <citation type="journal article" date="2019" name="Appl. Environ. Microbiol.">
        <title>Population genetics and characterization of Campylobacter jejuni isolates in western jackdaws and game birds in Finland.</title>
        <authorList>
            <person name="Kovanen S."/>
            <person name="Rossi M."/>
            <person name="Pohja-Mykra M."/>
            <person name="Nieminen T."/>
            <person name="Raunio-Saarnisto M."/>
            <person name="Sauvala M."/>
            <person name="Fredriksson-Ahomaa M."/>
            <person name="Hanninen M.L."/>
            <person name="Kivisto R."/>
        </authorList>
    </citation>
    <scope>NUCLEOTIDE SEQUENCE [LARGE SCALE GENOMIC DNA]</scope>
    <source>
        <strain evidence="3 4">CB313</strain>
    </source>
</reference>
<organism evidence="3 4">
    <name type="scientific">Campylobacter jejuni</name>
    <dbReference type="NCBI Taxonomy" id="197"/>
    <lineage>
        <taxon>Bacteria</taxon>
        <taxon>Pseudomonadati</taxon>
        <taxon>Campylobacterota</taxon>
        <taxon>Epsilonproteobacteria</taxon>
        <taxon>Campylobacterales</taxon>
        <taxon>Campylobacteraceae</taxon>
        <taxon>Campylobacter</taxon>
    </lineage>
</organism>
<evidence type="ECO:0000313" key="2">
    <source>
        <dbReference type="EMBL" id="EHB2512568.1"/>
    </source>
</evidence>
<evidence type="ECO:0000313" key="4">
    <source>
        <dbReference type="Proteomes" id="UP000288507"/>
    </source>
</evidence>
<protein>
    <submittedName>
        <fullName evidence="3">Uncharacterized protein</fullName>
    </submittedName>
</protein>
<accession>A0A430YVY7</accession>
<keyword evidence="1" id="KW-0472">Membrane</keyword>
<dbReference type="RefSeq" id="WP_070273901.1">
    <property type="nucleotide sequence ID" value="NZ_MJYS01000077.1"/>
</dbReference>
<dbReference type="Proteomes" id="UP000288507">
    <property type="component" value="Unassembled WGS sequence"/>
</dbReference>
<comment type="caution">
    <text evidence="3">The sequence shown here is derived from an EMBL/GenBank/DDBJ whole genome shotgun (WGS) entry which is preliminary data.</text>
</comment>
<keyword evidence="1" id="KW-1133">Transmembrane helix</keyword>
<name>A0A430YVY7_CAMJU</name>
<reference evidence="2" key="2">
    <citation type="submission" date="2021-02" db="EMBL/GenBank/DDBJ databases">
        <authorList>
            <consortium name="PulseNet: The National Subtyping Network for Foodborne Disease Surveillance"/>
        </authorList>
    </citation>
    <scope>NUCLEOTIDE SEQUENCE</scope>
    <source>
        <strain evidence="2">PNUSAC020384</strain>
    </source>
</reference>
<feature type="transmembrane region" description="Helical" evidence="1">
    <location>
        <begin position="7"/>
        <end position="27"/>
    </location>
</feature>
<dbReference type="EMBL" id="AAYVUT010000015">
    <property type="protein sequence ID" value="EHB2512568.1"/>
    <property type="molecule type" value="Genomic_DNA"/>
</dbReference>
<evidence type="ECO:0000313" key="3">
    <source>
        <dbReference type="EMBL" id="RTJ80995.1"/>
    </source>
</evidence>